<evidence type="ECO:0000313" key="3">
    <source>
        <dbReference type="EMBL" id="MBO1265367.1"/>
    </source>
</evidence>
<dbReference type="GO" id="GO:0044781">
    <property type="term" value="P:bacterial-type flagellum organization"/>
    <property type="evidence" value="ECO:0007669"/>
    <property type="project" value="UniProtKB-KW"/>
</dbReference>
<reference evidence="3" key="1">
    <citation type="submission" date="2021-03" db="EMBL/GenBank/DDBJ databases">
        <title>Proteiniclasticum marinus sp. nov., isolated from tidal flat sediment.</title>
        <authorList>
            <person name="Namirimu T."/>
            <person name="Yang J.-A."/>
            <person name="Yang S.-H."/>
            <person name="Kim Y.-J."/>
            <person name="Kwon K.K."/>
        </authorList>
    </citation>
    <scope>NUCLEOTIDE SEQUENCE</scope>
    <source>
        <strain evidence="3">SCR006</strain>
    </source>
</reference>
<comment type="caution">
    <text evidence="3">The sequence shown here is derived from an EMBL/GenBank/DDBJ whole genome shotgun (WGS) entry which is preliminary data.</text>
</comment>
<organism evidence="3 4">
    <name type="scientific">Proteiniclasticum aestuarii</name>
    <dbReference type="NCBI Taxonomy" id="2817862"/>
    <lineage>
        <taxon>Bacteria</taxon>
        <taxon>Bacillati</taxon>
        <taxon>Bacillota</taxon>
        <taxon>Clostridia</taxon>
        <taxon>Eubacteriales</taxon>
        <taxon>Clostridiaceae</taxon>
        <taxon>Proteiniclasticum</taxon>
    </lineage>
</organism>
<evidence type="ECO:0000256" key="1">
    <source>
        <dbReference type="ARBA" id="ARBA00010577"/>
    </source>
</evidence>
<dbReference type="EMBL" id="JAFNJU010000007">
    <property type="protein sequence ID" value="MBO1265367.1"/>
    <property type="molecule type" value="Genomic_DNA"/>
</dbReference>
<dbReference type="Pfam" id="PF03963">
    <property type="entry name" value="FlgD"/>
    <property type="match status" value="1"/>
</dbReference>
<evidence type="ECO:0000313" key="4">
    <source>
        <dbReference type="Proteomes" id="UP000664218"/>
    </source>
</evidence>
<evidence type="ECO:0008006" key="5">
    <source>
        <dbReference type="Google" id="ProtNLM"/>
    </source>
</evidence>
<evidence type="ECO:0000256" key="2">
    <source>
        <dbReference type="ARBA" id="ARBA00022795"/>
    </source>
</evidence>
<dbReference type="Proteomes" id="UP000664218">
    <property type="component" value="Unassembled WGS sequence"/>
</dbReference>
<accession>A0A939H6V3</accession>
<keyword evidence="2" id="KW-1005">Bacterial flagellum biogenesis</keyword>
<dbReference type="AlphaFoldDB" id="A0A939H6V3"/>
<name>A0A939H6V3_9CLOT</name>
<comment type="similarity">
    <text evidence="1">Belongs to the FlgD family.</text>
</comment>
<gene>
    <name evidence="3" type="ORF">J3A84_10025</name>
</gene>
<sequence length="137" mass="14928">MRINGIGIPNEAMNTEKAAKANDAMGVDDFLKIMTAQLQNLDPMGGNSADTGEYIAQMAQFTMLEQLSALSESMETMNTLSQQQLSFSLVGKKVSVFDGENTIEGVVEKIRYREGLAYPVIGGSEYPMYMVQEVGGE</sequence>
<keyword evidence="4" id="KW-1185">Reference proteome</keyword>
<dbReference type="InterPro" id="IPR005648">
    <property type="entry name" value="FlgD"/>
</dbReference>
<proteinExistence type="inferred from homology"/>
<protein>
    <recommendedName>
        <fullName evidence="5">Flagellar hook capping protein</fullName>
    </recommendedName>
</protein>
<dbReference type="RefSeq" id="WP_207599890.1">
    <property type="nucleotide sequence ID" value="NZ_JAFNJU010000007.1"/>
</dbReference>